<gene>
    <name evidence="2" type="ORF">DSM107014_11345</name>
</gene>
<proteinExistence type="predicted"/>
<keyword evidence="1" id="KW-0472">Membrane</keyword>
<evidence type="ECO:0000256" key="1">
    <source>
        <dbReference type="SAM" id="Phobius"/>
    </source>
</evidence>
<keyword evidence="1" id="KW-1133">Transmembrane helix</keyword>
<evidence type="ECO:0000313" key="2">
    <source>
        <dbReference type="EMBL" id="MBR8828474.1"/>
    </source>
</evidence>
<reference evidence="2" key="1">
    <citation type="submission" date="2021-02" db="EMBL/GenBank/DDBJ databases">
        <title>Metagenome analyses of Stigonema ocellatum DSM 106950, Chlorogloea purpurea SAG 13.99 and Gomphosphaeria aponina DSM 107014.</title>
        <authorList>
            <person name="Marter P."/>
            <person name="Huang S."/>
        </authorList>
    </citation>
    <scope>NUCLEOTIDE SEQUENCE</scope>
    <source>
        <strain evidence="2">JP213</strain>
    </source>
</reference>
<protein>
    <submittedName>
        <fullName evidence="2">Uncharacterized protein</fullName>
    </submittedName>
</protein>
<keyword evidence="1" id="KW-0812">Transmembrane</keyword>
<accession>A0A941GQI5</accession>
<organism evidence="2 3">
    <name type="scientific">Gomphosphaeria aponina SAG 52.96 = DSM 107014</name>
    <dbReference type="NCBI Taxonomy" id="1521640"/>
    <lineage>
        <taxon>Bacteria</taxon>
        <taxon>Bacillati</taxon>
        <taxon>Cyanobacteriota</taxon>
        <taxon>Cyanophyceae</taxon>
        <taxon>Oscillatoriophycideae</taxon>
        <taxon>Chroococcales</taxon>
        <taxon>Gomphosphaeriaceae</taxon>
        <taxon>Gomphosphaeria</taxon>
    </lineage>
</organism>
<dbReference type="EMBL" id="JADQBC010000072">
    <property type="protein sequence ID" value="MBR8828474.1"/>
    <property type="molecule type" value="Genomic_DNA"/>
</dbReference>
<comment type="caution">
    <text evidence="2">The sequence shown here is derived from an EMBL/GenBank/DDBJ whole genome shotgun (WGS) entry which is preliminary data.</text>
</comment>
<sequence length="262" mass="28629">MSEDNQIPPTEISPAETVELLQNTISRLQGIVNNLTALPPTSLLPTASLETLVTTTVQLATSLEMAVSETRTPAEIITPENEFVAPTQDSPAVTPTPKDFTSKINRPWVFFSIVAGVILGILIYILQINQPQEVVEIPAREATPPTLTSPLPPTPQLELPPEGSLIAAIQTQVSEITSKYAESLILSTEANFLGSILTVKVGDDWYGLTESQQNKLANEMLLRSRLLDFKRLEIVDLEANLLARSPVVGDIMVILKREKIIN</sequence>
<feature type="transmembrane region" description="Helical" evidence="1">
    <location>
        <begin position="108"/>
        <end position="126"/>
    </location>
</feature>
<name>A0A941GQI5_9CHRO</name>
<dbReference type="Proteomes" id="UP000767446">
    <property type="component" value="Unassembled WGS sequence"/>
</dbReference>
<dbReference type="AlphaFoldDB" id="A0A941GQI5"/>
<evidence type="ECO:0000313" key="3">
    <source>
        <dbReference type="Proteomes" id="UP000767446"/>
    </source>
</evidence>